<organism evidence="9">
    <name type="scientific">Mesotoga infera</name>
    <dbReference type="NCBI Taxonomy" id="1236046"/>
    <lineage>
        <taxon>Bacteria</taxon>
        <taxon>Thermotogati</taxon>
        <taxon>Thermotogota</taxon>
        <taxon>Thermotogae</taxon>
        <taxon>Kosmotogales</taxon>
        <taxon>Kosmotogaceae</taxon>
        <taxon>Mesotoga</taxon>
    </lineage>
</organism>
<keyword evidence="5 7" id="KW-1133">Transmembrane helix</keyword>
<evidence type="ECO:0000256" key="3">
    <source>
        <dbReference type="ARBA" id="ARBA00022475"/>
    </source>
</evidence>
<evidence type="ECO:0000259" key="8">
    <source>
        <dbReference type="PROSITE" id="PS50850"/>
    </source>
</evidence>
<dbReference type="InterPro" id="IPR020846">
    <property type="entry name" value="MFS_dom"/>
</dbReference>
<protein>
    <submittedName>
        <fullName evidence="9">MFS transporter</fullName>
    </submittedName>
</protein>
<keyword evidence="3" id="KW-1003">Cell membrane</keyword>
<feature type="transmembrane region" description="Helical" evidence="7">
    <location>
        <begin position="319"/>
        <end position="340"/>
    </location>
</feature>
<feature type="transmembrane region" description="Helical" evidence="7">
    <location>
        <begin position="88"/>
        <end position="113"/>
    </location>
</feature>
<dbReference type="PROSITE" id="PS50850">
    <property type="entry name" value="MFS"/>
    <property type="match status" value="1"/>
</dbReference>
<feature type="transmembrane region" description="Helical" evidence="7">
    <location>
        <begin position="259"/>
        <end position="281"/>
    </location>
</feature>
<feature type="transmembrane region" description="Helical" evidence="7">
    <location>
        <begin position="288"/>
        <end position="313"/>
    </location>
</feature>
<sequence length="420" mass="46923">MKFGLRTKNRNFTIYYFGRSVSLLGSGIQSLALSLYILDITGSGRAMSTFLVISILPKIIFAPLAGVLGDRINRKSIMVHLDLLRGAIILFMCILTFNGHMGIIYIYLFQLIISTIDIFFDPVTRSILPDIVKESDLIYANSIVNATDSLSYVIGPILGGVLYPIGMGFVFLVNSVTFIASGISEIFIDYKKSSLNGKLTMEQVWKDFKNGLIALKRLSGVLRMMSFITLTNLIMGPVILLVVPFFAREVAKFDSYQYSIINSSWLVGITLGNIILSAIVGKFARKKIVLIGLLLQLIFFYIFCCLSFPWFVSFFGERSWVYVLVLTTLFAAIGFFNAFVNTPVGVYFQMAAPSEIRTRVLSVIALIAQISMPVGMALYGFVIDRFPAHLVILFSLILTTCITLFYSLMNSFELLESEQK</sequence>
<evidence type="ECO:0000256" key="2">
    <source>
        <dbReference type="ARBA" id="ARBA00022448"/>
    </source>
</evidence>
<evidence type="ECO:0000256" key="6">
    <source>
        <dbReference type="ARBA" id="ARBA00023136"/>
    </source>
</evidence>
<comment type="subcellular location">
    <subcellularLocation>
        <location evidence="1">Cell membrane</location>
        <topology evidence="1">Multi-pass membrane protein</topology>
    </subcellularLocation>
</comment>
<feature type="transmembrane region" description="Helical" evidence="7">
    <location>
        <begin position="12"/>
        <end position="38"/>
    </location>
</feature>
<dbReference type="Proteomes" id="UP000886198">
    <property type="component" value="Unassembled WGS sequence"/>
</dbReference>
<comment type="caution">
    <text evidence="9">The sequence shown here is derived from an EMBL/GenBank/DDBJ whole genome shotgun (WGS) entry which is preliminary data.</text>
</comment>
<proteinExistence type="predicted"/>
<dbReference type="GO" id="GO:0022857">
    <property type="term" value="F:transmembrane transporter activity"/>
    <property type="evidence" value="ECO:0007669"/>
    <property type="project" value="InterPro"/>
</dbReference>
<name>A0A7C1CY09_9BACT</name>
<feature type="domain" description="Major facilitator superfamily (MFS) profile" evidence="8">
    <location>
        <begin position="11"/>
        <end position="413"/>
    </location>
</feature>
<evidence type="ECO:0000256" key="7">
    <source>
        <dbReference type="SAM" id="Phobius"/>
    </source>
</evidence>
<evidence type="ECO:0000256" key="1">
    <source>
        <dbReference type="ARBA" id="ARBA00004651"/>
    </source>
</evidence>
<feature type="transmembrane region" description="Helical" evidence="7">
    <location>
        <begin position="388"/>
        <end position="409"/>
    </location>
</feature>
<dbReference type="InterPro" id="IPR011701">
    <property type="entry name" value="MFS"/>
</dbReference>
<keyword evidence="6 7" id="KW-0472">Membrane</keyword>
<dbReference type="PANTHER" id="PTHR43266:SF9">
    <property type="entry name" value="PERMEASE, MAJOR FACILITATOR SUPERFAMILY-RELATED"/>
    <property type="match status" value="1"/>
</dbReference>
<evidence type="ECO:0000256" key="5">
    <source>
        <dbReference type="ARBA" id="ARBA00022989"/>
    </source>
</evidence>
<dbReference type="InterPro" id="IPR036259">
    <property type="entry name" value="MFS_trans_sf"/>
</dbReference>
<keyword evidence="2" id="KW-0813">Transport</keyword>
<keyword evidence="4 7" id="KW-0812">Transmembrane</keyword>
<dbReference type="AlphaFoldDB" id="A0A7C1CY09"/>
<dbReference type="GO" id="GO:0005886">
    <property type="term" value="C:plasma membrane"/>
    <property type="evidence" value="ECO:0007669"/>
    <property type="project" value="UniProtKB-SubCell"/>
</dbReference>
<dbReference type="SUPFAM" id="SSF103473">
    <property type="entry name" value="MFS general substrate transporter"/>
    <property type="match status" value="1"/>
</dbReference>
<dbReference type="Gene3D" id="1.20.1250.20">
    <property type="entry name" value="MFS general substrate transporter like domains"/>
    <property type="match status" value="2"/>
</dbReference>
<dbReference type="CDD" id="cd06173">
    <property type="entry name" value="MFS_MefA_like"/>
    <property type="match status" value="1"/>
</dbReference>
<gene>
    <name evidence="9" type="ORF">ENN47_12615</name>
</gene>
<feature type="transmembrane region" description="Helical" evidence="7">
    <location>
        <begin position="360"/>
        <end position="382"/>
    </location>
</feature>
<feature type="transmembrane region" description="Helical" evidence="7">
    <location>
        <begin position="161"/>
        <end position="188"/>
    </location>
</feature>
<dbReference type="Pfam" id="PF07690">
    <property type="entry name" value="MFS_1"/>
    <property type="match status" value="1"/>
</dbReference>
<dbReference type="PANTHER" id="PTHR43266">
    <property type="entry name" value="MACROLIDE-EFFLUX PROTEIN"/>
    <property type="match status" value="1"/>
</dbReference>
<reference evidence="9" key="1">
    <citation type="journal article" date="2020" name="mSystems">
        <title>Genome- and Community-Level Interaction Insights into Carbon Utilization and Element Cycling Functions of Hydrothermarchaeota in Hydrothermal Sediment.</title>
        <authorList>
            <person name="Zhou Z."/>
            <person name="Liu Y."/>
            <person name="Xu W."/>
            <person name="Pan J."/>
            <person name="Luo Z.H."/>
            <person name="Li M."/>
        </authorList>
    </citation>
    <scope>NUCLEOTIDE SEQUENCE [LARGE SCALE GENOMIC DNA]</scope>
    <source>
        <strain evidence="9">SpSt-1179</strain>
    </source>
</reference>
<feature type="transmembrane region" description="Helical" evidence="7">
    <location>
        <begin position="50"/>
        <end position="68"/>
    </location>
</feature>
<evidence type="ECO:0000256" key="4">
    <source>
        <dbReference type="ARBA" id="ARBA00022692"/>
    </source>
</evidence>
<feature type="transmembrane region" description="Helical" evidence="7">
    <location>
        <begin position="225"/>
        <end position="247"/>
    </location>
</feature>
<accession>A0A7C1CY09</accession>
<evidence type="ECO:0000313" key="9">
    <source>
        <dbReference type="EMBL" id="HDP78990.1"/>
    </source>
</evidence>
<dbReference type="EMBL" id="DSBT01000392">
    <property type="protein sequence ID" value="HDP78990.1"/>
    <property type="molecule type" value="Genomic_DNA"/>
</dbReference>